<proteinExistence type="inferred from homology"/>
<dbReference type="PANTHER" id="PTHR10762:SF1">
    <property type="entry name" value="2-(3-AMINO-3-CARBOXYPROPYL)HISTIDINE SYNTHASE SUBUNIT 1"/>
    <property type="match status" value="1"/>
</dbReference>
<evidence type="ECO:0000256" key="12">
    <source>
        <dbReference type="SAM" id="MobiDB-lite"/>
    </source>
</evidence>
<evidence type="ECO:0000313" key="13">
    <source>
        <dbReference type="EMBL" id="TFJ84044.1"/>
    </source>
</evidence>
<keyword evidence="6 11" id="KW-0949">S-adenosyl-L-methionine</keyword>
<keyword evidence="7" id="KW-0479">Metal-binding</keyword>
<dbReference type="AlphaFoldDB" id="A0A4D9CZN3"/>
<dbReference type="InterPro" id="IPR035435">
    <property type="entry name" value="DPH1/DPH2_euk_archaea"/>
</dbReference>
<dbReference type="GO" id="GO:0017183">
    <property type="term" value="P:protein histidyl modification to diphthamide"/>
    <property type="evidence" value="ECO:0007669"/>
    <property type="project" value="UniProtKB-UniRule"/>
</dbReference>
<evidence type="ECO:0000256" key="4">
    <source>
        <dbReference type="ARBA" id="ARBA00021915"/>
    </source>
</evidence>
<evidence type="ECO:0000256" key="5">
    <source>
        <dbReference type="ARBA" id="ARBA00022679"/>
    </source>
</evidence>
<gene>
    <name evidence="13" type="ORF">NSK_005139</name>
</gene>
<dbReference type="InterPro" id="IPR042265">
    <property type="entry name" value="DPH1/DPH2_3"/>
</dbReference>
<dbReference type="Gene3D" id="3.40.50.11840">
    <property type="entry name" value="Diphthamide synthesis DPH1/DPH2 domain 1"/>
    <property type="match status" value="1"/>
</dbReference>
<reference evidence="13 14" key="1">
    <citation type="submission" date="2019-01" db="EMBL/GenBank/DDBJ databases">
        <title>Nuclear Genome Assembly of the Microalgal Biofuel strain Nannochloropsis salina CCMP1776.</title>
        <authorList>
            <person name="Hovde B."/>
        </authorList>
    </citation>
    <scope>NUCLEOTIDE SEQUENCE [LARGE SCALE GENOMIC DNA]</scope>
    <source>
        <strain evidence="13 14">CCMP1776</strain>
    </source>
</reference>
<dbReference type="UniPathway" id="UPA00559"/>
<feature type="region of interest" description="Disordered" evidence="12">
    <location>
        <begin position="1"/>
        <end position="35"/>
    </location>
</feature>
<feature type="compositionally biased region" description="Low complexity" evidence="12">
    <location>
        <begin position="25"/>
        <end position="34"/>
    </location>
</feature>
<dbReference type="GO" id="GO:0051539">
    <property type="term" value="F:4 iron, 4 sulfur cluster binding"/>
    <property type="evidence" value="ECO:0007669"/>
    <property type="project" value="UniProtKB-UniRule"/>
</dbReference>
<dbReference type="InterPro" id="IPR016435">
    <property type="entry name" value="DPH1/DPH2"/>
</dbReference>
<evidence type="ECO:0000256" key="2">
    <source>
        <dbReference type="ARBA" id="ARBA00010173"/>
    </source>
</evidence>
<protein>
    <recommendedName>
        <fullName evidence="4 11">2-(3-amino-3-carboxypropyl)histidine synthase subunit 1</fullName>
        <ecNumber evidence="3 11">2.5.1.108</ecNumber>
    </recommendedName>
</protein>
<evidence type="ECO:0000256" key="3">
    <source>
        <dbReference type="ARBA" id="ARBA00012221"/>
    </source>
</evidence>
<dbReference type="EMBL" id="SDOX01000021">
    <property type="protein sequence ID" value="TFJ84044.1"/>
    <property type="molecule type" value="Genomic_DNA"/>
</dbReference>
<accession>A0A4D9CZN3</accession>
<dbReference type="PIRSF" id="PIRSF004967">
    <property type="entry name" value="DPH1"/>
    <property type="match status" value="1"/>
</dbReference>
<evidence type="ECO:0000256" key="9">
    <source>
        <dbReference type="ARBA" id="ARBA00023014"/>
    </source>
</evidence>
<keyword evidence="5 11" id="KW-0808">Transferase</keyword>
<dbReference type="EC" id="2.5.1.108" evidence="3 11"/>
<dbReference type="Gene3D" id="3.40.50.11860">
    <property type="entry name" value="Diphthamide synthesis DPH1/DPH2 domain 3"/>
    <property type="match status" value="1"/>
</dbReference>
<evidence type="ECO:0000256" key="7">
    <source>
        <dbReference type="ARBA" id="ARBA00022723"/>
    </source>
</evidence>
<evidence type="ECO:0000256" key="10">
    <source>
        <dbReference type="ARBA" id="ARBA00048403"/>
    </source>
</evidence>
<dbReference type="Proteomes" id="UP000355283">
    <property type="component" value="Unassembled WGS sequence"/>
</dbReference>
<comment type="pathway">
    <text evidence="1 11">Protein modification; peptidyl-diphthamide biosynthesis.</text>
</comment>
<comment type="function">
    <text evidence="11">Catalyzes the first step of diphthamide biosynthesis, a post-translational modification of histidine which occurs in elongation factor 2.</text>
</comment>
<evidence type="ECO:0000313" key="14">
    <source>
        <dbReference type="Proteomes" id="UP000355283"/>
    </source>
</evidence>
<keyword evidence="11" id="KW-0004">4Fe-4S</keyword>
<dbReference type="Gene3D" id="3.40.50.11850">
    <property type="entry name" value="Diphthamide synthesis DPH1/DPH2 domain 2"/>
    <property type="match status" value="1"/>
</dbReference>
<dbReference type="NCBIfam" id="TIGR00322">
    <property type="entry name" value="diphth2_R"/>
    <property type="match status" value="1"/>
</dbReference>
<dbReference type="SFLD" id="SFLDS00032">
    <property type="entry name" value="Radical_SAM_3-amino-3-carboxyp"/>
    <property type="match status" value="1"/>
</dbReference>
<dbReference type="OrthoDB" id="1649088at2759"/>
<evidence type="ECO:0000256" key="11">
    <source>
        <dbReference type="PIRNR" id="PIRNR004967"/>
    </source>
</evidence>
<dbReference type="FunFam" id="3.40.50.11850:FF:000002">
    <property type="entry name" value="2-(3-amino-3-carboxypropyl)histidine synthase subunit 1"/>
    <property type="match status" value="1"/>
</dbReference>
<dbReference type="GO" id="GO:0090560">
    <property type="term" value="F:2-(3-amino-3-carboxypropyl)histidine synthase activity"/>
    <property type="evidence" value="ECO:0007669"/>
    <property type="project" value="UniProtKB-UniRule"/>
</dbReference>
<name>A0A4D9CZN3_9STRA</name>
<keyword evidence="14" id="KW-1185">Reference proteome</keyword>
<organism evidence="13 14">
    <name type="scientific">Nannochloropsis salina CCMP1776</name>
    <dbReference type="NCBI Taxonomy" id="1027361"/>
    <lineage>
        <taxon>Eukaryota</taxon>
        <taxon>Sar</taxon>
        <taxon>Stramenopiles</taxon>
        <taxon>Ochrophyta</taxon>
        <taxon>Eustigmatophyceae</taxon>
        <taxon>Eustigmatales</taxon>
        <taxon>Monodopsidaceae</taxon>
        <taxon>Microchloropsis</taxon>
        <taxon>Microchloropsis salina</taxon>
    </lineage>
</organism>
<dbReference type="InterPro" id="IPR042264">
    <property type="entry name" value="DPH1/DPH2_2"/>
</dbReference>
<evidence type="ECO:0000256" key="6">
    <source>
        <dbReference type="ARBA" id="ARBA00022691"/>
    </source>
</evidence>
<dbReference type="FunFam" id="3.40.50.11860:FF:000002">
    <property type="entry name" value="2-(3-amino-3-carboxypropyl)histidine synthase subunit 1"/>
    <property type="match status" value="1"/>
</dbReference>
<dbReference type="Pfam" id="PF01866">
    <property type="entry name" value="Diphthamide_syn"/>
    <property type="match status" value="1"/>
</dbReference>
<evidence type="ECO:0000256" key="1">
    <source>
        <dbReference type="ARBA" id="ARBA00005156"/>
    </source>
</evidence>
<keyword evidence="9" id="KW-0411">Iron-sulfur</keyword>
<dbReference type="FunFam" id="3.40.50.11840:FF:000001">
    <property type="entry name" value="2-(3-amino-3-carboxypropyl)histidine synthase subunit 1"/>
    <property type="match status" value="1"/>
</dbReference>
<feature type="compositionally biased region" description="Polar residues" evidence="12">
    <location>
        <begin position="7"/>
        <end position="20"/>
    </location>
</feature>
<dbReference type="GO" id="GO:0046872">
    <property type="term" value="F:metal ion binding"/>
    <property type="evidence" value="ECO:0007669"/>
    <property type="project" value="UniProtKB-KW"/>
</dbReference>
<comment type="catalytic activity">
    <reaction evidence="10 11">
        <text>L-histidyl-[translation elongation factor 2] + S-adenosyl-L-methionine = 2-[(3S)-amino-3-carboxypropyl]-L-histidyl-[translation elongation factor 2] + S-methyl-5'-thioadenosine + H(+)</text>
        <dbReference type="Rhea" id="RHEA:36783"/>
        <dbReference type="Rhea" id="RHEA-COMP:9748"/>
        <dbReference type="Rhea" id="RHEA-COMP:9749"/>
        <dbReference type="ChEBI" id="CHEBI:15378"/>
        <dbReference type="ChEBI" id="CHEBI:17509"/>
        <dbReference type="ChEBI" id="CHEBI:29979"/>
        <dbReference type="ChEBI" id="CHEBI:59789"/>
        <dbReference type="ChEBI" id="CHEBI:73995"/>
        <dbReference type="EC" id="2.5.1.108"/>
    </reaction>
</comment>
<dbReference type="PANTHER" id="PTHR10762">
    <property type="entry name" value="DIPHTHAMIDE BIOSYNTHESIS PROTEIN"/>
    <property type="match status" value="1"/>
</dbReference>
<comment type="caution">
    <text evidence="13">The sequence shown here is derived from an EMBL/GenBank/DDBJ whole genome shotgun (WGS) entry which is preliminary data.</text>
</comment>
<comment type="cofactor">
    <cofactor evidence="11">
        <name>[4Fe-4S] cluster</name>
        <dbReference type="ChEBI" id="CHEBI:49883"/>
    </cofactor>
    <text evidence="11">Binds 1 [4Fe-4S] cluster per subunit. The cluster is coordinated with 3 cysteines and an exchangeable S-adenosyl-L-methionine.</text>
</comment>
<evidence type="ECO:0000256" key="8">
    <source>
        <dbReference type="ARBA" id="ARBA00023004"/>
    </source>
</evidence>
<dbReference type="InterPro" id="IPR042263">
    <property type="entry name" value="DPH1/DPH2_1"/>
</dbReference>
<comment type="similarity">
    <text evidence="2 11">Belongs to the DPH1/DPH2 family. DPH1 subfamily.</text>
</comment>
<sequence>MDEAPLPTTTPATSISQPTSGELVPSSSSGPASRRPLKRFVSKVKRIPVDILEDPALAQAIAQLPSNYNFEVHKTIWRLREAGATCVALQFPEGLLMYACTLADIMERYVPSVEEVVVMGDVTYGACCIDDLGAKAAGADFLVHYGHSCLVPVTCTALKALYVFVEISVDAAHLIDSLRRNLEAPRRVCLMGTIQFISAVHESAKALSDHFASVYVPQARPLSAGEVLGCTSPTLDATKFDTLIFVADGRFHLEAAMIANPSLESYRYDPYDKTLTREIYDTPKMLRLRKQAVAAGKVAKRWGVILGTLGRQGNPALVKHAMDLLERSGREAFILLLSEITPQKLELLHEEVDAWVQVACPRLSIDWGHFFPNPVLTAYELEVALGGQAWSEASYPMDYYAKDGGAWGNFNPANAKRQML</sequence>
<keyword evidence="8" id="KW-0408">Iron</keyword>